<gene>
    <name evidence="2" type="ORF">I303_02002</name>
    <name evidence="3" type="ORF">I303_101862</name>
</gene>
<dbReference type="KEGG" id="kdj:28965701"/>
<organism evidence="2">
    <name type="scientific">Kwoniella dejecticola CBS 10117</name>
    <dbReference type="NCBI Taxonomy" id="1296121"/>
    <lineage>
        <taxon>Eukaryota</taxon>
        <taxon>Fungi</taxon>
        <taxon>Dikarya</taxon>
        <taxon>Basidiomycota</taxon>
        <taxon>Agaricomycotina</taxon>
        <taxon>Tremellomycetes</taxon>
        <taxon>Tremellales</taxon>
        <taxon>Cryptococcaceae</taxon>
        <taxon>Kwoniella</taxon>
    </lineage>
</organism>
<feature type="domain" description="Fe2OG dioxygenase" evidence="1">
    <location>
        <begin position="130"/>
        <end position="235"/>
    </location>
</feature>
<dbReference type="GO" id="GO:0006974">
    <property type="term" value="P:DNA damage response"/>
    <property type="evidence" value="ECO:0007669"/>
    <property type="project" value="InterPro"/>
</dbReference>
<keyword evidence="4" id="KW-1185">Reference proteome</keyword>
<dbReference type="PANTHER" id="PTHR21052">
    <property type="entry name" value="SPERMATOGENESIS ASSOCIATED 11-RELATED"/>
    <property type="match status" value="1"/>
</dbReference>
<dbReference type="EMBL" id="CP144531">
    <property type="protein sequence ID" value="WWC59311.1"/>
    <property type="molecule type" value="Genomic_DNA"/>
</dbReference>
<dbReference type="PROSITE" id="PS51471">
    <property type="entry name" value="FE2OG_OXY"/>
    <property type="match status" value="1"/>
</dbReference>
<dbReference type="InterPro" id="IPR027450">
    <property type="entry name" value="AlkB-like"/>
</dbReference>
<dbReference type="EMBL" id="KI894028">
    <property type="protein sequence ID" value="OBR87789.1"/>
    <property type="molecule type" value="Genomic_DNA"/>
</dbReference>
<dbReference type="GO" id="GO:0005759">
    <property type="term" value="C:mitochondrial matrix"/>
    <property type="evidence" value="ECO:0007669"/>
    <property type="project" value="TreeGrafter"/>
</dbReference>
<evidence type="ECO:0000313" key="2">
    <source>
        <dbReference type="EMBL" id="OBR87789.1"/>
    </source>
</evidence>
<dbReference type="Gene3D" id="2.60.120.590">
    <property type="entry name" value="Alpha-ketoglutarate-dependent dioxygenase AlkB-like"/>
    <property type="match status" value="1"/>
</dbReference>
<sequence length="242" mass="26566">MSSSRSSSPNSLFSVASEARQDVQDPQIACRNAPDIPGLWVFPALLPDDVARDTLNAIAAADLFSGGERDQVMLFEGPRSLPSSTDREAPSASGGLPSYINTLHGCLHDLLGISSKMTEETMKMLFKQDLARQVILNLYPPGAGITPHVDLPNRYADGIIGCSLIGGCTMILSKDDIIQRVYMPPRTVYVLSEEARWEWKHGIEGRMEDVVRTEDGGSETILRDLRVSVTFRWMKEGADLLS</sequence>
<proteinExistence type="predicted"/>
<dbReference type="STRING" id="1296121.A0A1A6ACK3"/>
<reference evidence="3" key="3">
    <citation type="submission" date="2024-02" db="EMBL/GenBank/DDBJ databases">
        <title>Comparative genomics of Cryptococcus and Kwoniella reveals pathogenesis evolution and contrasting modes of karyotype evolution via chromosome fusion or intercentromeric recombination.</title>
        <authorList>
            <person name="Coelho M.A."/>
            <person name="David-Palma M."/>
            <person name="Shea T."/>
            <person name="Bowers K."/>
            <person name="McGinley-Smith S."/>
            <person name="Mohammad A.W."/>
            <person name="Gnirke A."/>
            <person name="Yurkov A.M."/>
            <person name="Nowrousian M."/>
            <person name="Sun S."/>
            <person name="Cuomo C.A."/>
            <person name="Heitman J."/>
        </authorList>
    </citation>
    <scope>NUCLEOTIDE SEQUENCE</scope>
    <source>
        <strain evidence="3">CBS 10117</strain>
    </source>
</reference>
<dbReference type="GO" id="GO:0016706">
    <property type="term" value="F:2-oxoglutarate-dependent dioxygenase activity"/>
    <property type="evidence" value="ECO:0007669"/>
    <property type="project" value="TreeGrafter"/>
</dbReference>
<evidence type="ECO:0000313" key="3">
    <source>
        <dbReference type="EMBL" id="WWC59311.1"/>
    </source>
</evidence>
<dbReference type="SUPFAM" id="SSF51197">
    <property type="entry name" value="Clavaminate synthase-like"/>
    <property type="match status" value="1"/>
</dbReference>
<reference evidence="3" key="2">
    <citation type="submission" date="2013-07" db="EMBL/GenBank/DDBJ databases">
        <authorList>
            <consortium name="The Broad Institute Genome Sequencing Platform"/>
            <person name="Cuomo C."/>
            <person name="Litvintseva A."/>
            <person name="Chen Y."/>
            <person name="Heitman J."/>
            <person name="Sun S."/>
            <person name="Springer D."/>
            <person name="Dromer F."/>
            <person name="Young S.K."/>
            <person name="Zeng Q."/>
            <person name="Gargeya S."/>
            <person name="Fitzgerald M."/>
            <person name="Abouelleil A."/>
            <person name="Alvarado L."/>
            <person name="Berlin A.M."/>
            <person name="Chapman S.B."/>
            <person name="Dewar J."/>
            <person name="Goldberg J."/>
            <person name="Griggs A."/>
            <person name="Gujja S."/>
            <person name="Hansen M."/>
            <person name="Howarth C."/>
            <person name="Imamovic A."/>
            <person name="Larimer J."/>
            <person name="McCowan C."/>
            <person name="Murphy C."/>
            <person name="Pearson M."/>
            <person name="Priest M."/>
            <person name="Roberts A."/>
            <person name="Saif S."/>
            <person name="Shea T."/>
            <person name="Sykes S."/>
            <person name="Wortman J."/>
            <person name="Nusbaum C."/>
            <person name="Birren B."/>
        </authorList>
    </citation>
    <scope>NUCLEOTIDE SEQUENCE</scope>
    <source>
        <strain evidence="3">CBS 10117</strain>
    </source>
</reference>
<dbReference type="InterPro" id="IPR032870">
    <property type="entry name" value="ALKBH7-like"/>
</dbReference>
<reference evidence="2" key="1">
    <citation type="submission" date="2013-07" db="EMBL/GenBank/DDBJ databases">
        <title>The Genome Sequence of Cryptococcus dejecticola CBS10117.</title>
        <authorList>
            <consortium name="The Broad Institute Genome Sequencing Platform"/>
            <person name="Cuomo C."/>
            <person name="Litvintseva A."/>
            <person name="Chen Y."/>
            <person name="Heitman J."/>
            <person name="Sun S."/>
            <person name="Springer D."/>
            <person name="Dromer F."/>
            <person name="Young S.K."/>
            <person name="Zeng Q."/>
            <person name="Gargeya S."/>
            <person name="Fitzgerald M."/>
            <person name="Abouelleil A."/>
            <person name="Alvarado L."/>
            <person name="Berlin A.M."/>
            <person name="Chapman S.B."/>
            <person name="Dewar J."/>
            <person name="Goldberg J."/>
            <person name="Griggs A."/>
            <person name="Gujja S."/>
            <person name="Hansen M."/>
            <person name="Howarth C."/>
            <person name="Imamovic A."/>
            <person name="Larimer J."/>
            <person name="McCowan C."/>
            <person name="Murphy C."/>
            <person name="Pearson M."/>
            <person name="Priest M."/>
            <person name="Roberts A."/>
            <person name="Saif S."/>
            <person name="Shea T."/>
            <person name="Sykes S."/>
            <person name="Wortman J."/>
            <person name="Nusbaum C."/>
            <person name="Birren B."/>
        </authorList>
    </citation>
    <scope>NUCLEOTIDE SEQUENCE [LARGE SCALE GENOMIC DNA]</scope>
    <source>
        <strain evidence="2">CBS 10117</strain>
    </source>
</reference>
<dbReference type="RefSeq" id="XP_018265631.1">
    <property type="nucleotide sequence ID" value="XM_018405350.1"/>
</dbReference>
<dbReference type="PANTHER" id="PTHR21052:SF0">
    <property type="entry name" value="ALPHA-KETOGLUTARATE-DEPENDENT DIOXYGENASE ALKB HOMOLOG 7, MITOCHONDRIAL"/>
    <property type="match status" value="1"/>
</dbReference>
<dbReference type="Proteomes" id="UP000078595">
    <property type="component" value="Chromosome 2"/>
</dbReference>
<evidence type="ECO:0000259" key="1">
    <source>
        <dbReference type="PROSITE" id="PS51471"/>
    </source>
</evidence>
<dbReference type="GO" id="GO:0006631">
    <property type="term" value="P:fatty acid metabolic process"/>
    <property type="evidence" value="ECO:0007669"/>
    <property type="project" value="TreeGrafter"/>
</dbReference>
<dbReference type="InterPro" id="IPR037151">
    <property type="entry name" value="AlkB-like_sf"/>
</dbReference>
<evidence type="ECO:0000313" key="4">
    <source>
        <dbReference type="Proteomes" id="UP000078595"/>
    </source>
</evidence>
<dbReference type="GeneID" id="28965701"/>
<dbReference type="Pfam" id="PF13532">
    <property type="entry name" value="2OG-FeII_Oxy_2"/>
    <property type="match status" value="1"/>
</dbReference>
<dbReference type="VEuPathDB" id="FungiDB:I303_02002"/>
<name>A0A1A6ACK3_9TREE</name>
<accession>A0A1A6ACK3</accession>
<dbReference type="OrthoDB" id="412814at2759"/>
<protein>
    <recommendedName>
        <fullName evidence="1">Fe2OG dioxygenase domain-containing protein</fullName>
    </recommendedName>
</protein>
<dbReference type="InterPro" id="IPR005123">
    <property type="entry name" value="Oxoglu/Fe-dep_dioxygenase_dom"/>
</dbReference>
<dbReference type="AlphaFoldDB" id="A0A1A6ACK3"/>